<evidence type="ECO:0000259" key="2">
    <source>
        <dbReference type="PROSITE" id="PS50240"/>
    </source>
</evidence>
<dbReference type="Gene3D" id="2.40.10.10">
    <property type="entry name" value="Trypsin-like serine proteases"/>
    <property type="match status" value="4"/>
</dbReference>
<dbReference type="PANTHER" id="PTHR24260">
    <property type="match status" value="1"/>
</dbReference>
<comment type="similarity">
    <text evidence="1">Belongs to the peptidase S1 family. CLIP subfamily.</text>
</comment>
<accession>A0A182MWP7</accession>
<reference evidence="3" key="2">
    <citation type="submission" date="2020-05" db="UniProtKB">
        <authorList>
            <consortium name="EnsemblMetazoa"/>
        </authorList>
    </citation>
    <scope>IDENTIFICATION</scope>
    <source>
        <strain evidence="3">A-37</strain>
    </source>
</reference>
<dbReference type="VEuPathDB" id="VectorBase:ACUA028142"/>
<dbReference type="PROSITE" id="PS50240">
    <property type="entry name" value="TRYPSIN_DOM"/>
    <property type="match status" value="2"/>
</dbReference>
<dbReference type="SMART" id="SM00020">
    <property type="entry name" value="Tryp_SPc"/>
    <property type="match status" value="1"/>
</dbReference>
<evidence type="ECO:0000313" key="3">
    <source>
        <dbReference type="EnsemblMetazoa" id="ACUA028142-PA"/>
    </source>
</evidence>
<dbReference type="GO" id="GO:0004252">
    <property type="term" value="F:serine-type endopeptidase activity"/>
    <property type="evidence" value="ECO:0007669"/>
    <property type="project" value="InterPro"/>
</dbReference>
<dbReference type="InterPro" id="IPR001254">
    <property type="entry name" value="Trypsin_dom"/>
</dbReference>
<name>A0A182MWP7_9DIPT</name>
<feature type="domain" description="Peptidase S1" evidence="2">
    <location>
        <begin position="19"/>
        <end position="261"/>
    </location>
</feature>
<dbReference type="STRING" id="139723.A0A182MWP7"/>
<dbReference type="Proteomes" id="UP000075883">
    <property type="component" value="Unassembled WGS sequence"/>
</dbReference>
<organism evidence="3 4">
    <name type="scientific">Anopheles culicifacies</name>
    <dbReference type="NCBI Taxonomy" id="139723"/>
    <lineage>
        <taxon>Eukaryota</taxon>
        <taxon>Metazoa</taxon>
        <taxon>Ecdysozoa</taxon>
        <taxon>Arthropoda</taxon>
        <taxon>Hexapoda</taxon>
        <taxon>Insecta</taxon>
        <taxon>Pterygota</taxon>
        <taxon>Neoptera</taxon>
        <taxon>Endopterygota</taxon>
        <taxon>Diptera</taxon>
        <taxon>Nematocera</taxon>
        <taxon>Culicoidea</taxon>
        <taxon>Culicidae</taxon>
        <taxon>Anophelinae</taxon>
        <taxon>Anopheles</taxon>
        <taxon>culicifacies species complex</taxon>
    </lineage>
</organism>
<dbReference type="PANTHER" id="PTHR24260:SF136">
    <property type="entry name" value="GH08193P-RELATED"/>
    <property type="match status" value="1"/>
</dbReference>
<dbReference type="InterPro" id="IPR051333">
    <property type="entry name" value="CLIP_Serine_Protease"/>
</dbReference>
<sequence length="870" mass="97898">MDIDYEEKLRLFNFDTCGVASSTTLNDGKSWTLPWLGFVILSRESNSVLNTRCVVTLISDWYAVGPGHCFANDGIERWILLGGTSNSSTHPTQALQIERIITHPKYDTNNLANNIVLIELLTAADTTLPNVRPICIPATPELRTNEMVNISVASLSTNANSYAAQPVSLVGTDHCKEQYAALGFTISWNNKRFCAQLSTESGTRCSSLRSGAPLQEFRMYGVTGRYFLRGFELFGLACGTETPPVYNSMDDYLDWILYNMRYNNIDQKAEAVKPSIANAPNQTLEMEWAYLQQQPGKENLRLFNMSTCGLTATRNENLGKVTLYPWVGFFQGAEDVMDESSLTRSLAVLISEWYAVVPKVSVTNNITWRLLILGKYNPDDPTNCYTSTCELTYQFVEIKNVILPPRDHPRQMFALLELHTPANLSIPYIRPICLPFMEQLHRRQPTEVVLVSNRSFATAAKKLTMIDYLNCQQRLLLQNQFVSFDGDFPCAIEAENYRQLPLSSALGSPFLRPVRIDGRTRYFLYGVDANEEDIFSDLTYGPYLFGTVTLADVEWMMETVRMQEHNTSLPSVTADVDGGRVSLTPVAAANTAKRRLFNFSTCGMSTLLYPDPWTGNVFSNAPFFNVSRCSVTLISEWYAVGPAYCFDDVKQDHFIVFGDASQSTREECLKSNATTDCKHPIQRIPVQNITIHPEHKRTSYRNAIALVKLATPADTTQPNVKPICLPILDEIRSYDRSSLAMASTKSNSNVAYVENRYVDTADCHQRWKGLAVSFTIGNAHICVITKRTPEDDCTVVYTGASLYTIQRLQSNDRSFLRAFNLIIPRGCSIYYPAVYLDTDAYLGWILESMDEAIVPTDVPFDLRKELVFTD</sequence>
<dbReference type="InterPro" id="IPR009003">
    <property type="entry name" value="Peptidase_S1_PA"/>
</dbReference>
<reference evidence="4" key="1">
    <citation type="submission" date="2013-09" db="EMBL/GenBank/DDBJ databases">
        <title>The Genome Sequence of Anopheles culicifacies species A.</title>
        <authorList>
            <consortium name="The Broad Institute Genomics Platform"/>
            <person name="Neafsey D.E."/>
            <person name="Besansky N."/>
            <person name="Howell P."/>
            <person name="Walton C."/>
            <person name="Young S.K."/>
            <person name="Zeng Q."/>
            <person name="Gargeya S."/>
            <person name="Fitzgerald M."/>
            <person name="Haas B."/>
            <person name="Abouelleil A."/>
            <person name="Allen A.W."/>
            <person name="Alvarado L."/>
            <person name="Arachchi H.M."/>
            <person name="Berlin A.M."/>
            <person name="Chapman S.B."/>
            <person name="Gainer-Dewar J."/>
            <person name="Goldberg J."/>
            <person name="Griggs A."/>
            <person name="Gujja S."/>
            <person name="Hansen M."/>
            <person name="Howarth C."/>
            <person name="Imamovic A."/>
            <person name="Ireland A."/>
            <person name="Larimer J."/>
            <person name="McCowan C."/>
            <person name="Murphy C."/>
            <person name="Pearson M."/>
            <person name="Poon T.W."/>
            <person name="Priest M."/>
            <person name="Roberts A."/>
            <person name="Saif S."/>
            <person name="Shea T."/>
            <person name="Sisk P."/>
            <person name="Sykes S."/>
            <person name="Wortman J."/>
            <person name="Nusbaum C."/>
            <person name="Birren B."/>
        </authorList>
    </citation>
    <scope>NUCLEOTIDE SEQUENCE [LARGE SCALE GENOMIC DNA]</scope>
    <source>
        <strain evidence="4">A-37</strain>
    </source>
</reference>
<dbReference type="EMBL" id="AXCM01008099">
    <property type="status" value="NOT_ANNOTATED_CDS"/>
    <property type="molecule type" value="Genomic_DNA"/>
</dbReference>
<dbReference type="AlphaFoldDB" id="A0A182MWP7"/>
<dbReference type="Pfam" id="PF00089">
    <property type="entry name" value="Trypsin"/>
    <property type="match status" value="2"/>
</dbReference>
<evidence type="ECO:0000256" key="1">
    <source>
        <dbReference type="ARBA" id="ARBA00024195"/>
    </source>
</evidence>
<protein>
    <recommendedName>
        <fullName evidence="2">Peptidase S1 domain-containing protein</fullName>
    </recommendedName>
</protein>
<feature type="domain" description="Peptidase S1" evidence="2">
    <location>
        <begin position="576"/>
        <end position="850"/>
    </location>
</feature>
<dbReference type="GO" id="GO:0006508">
    <property type="term" value="P:proteolysis"/>
    <property type="evidence" value="ECO:0007669"/>
    <property type="project" value="InterPro"/>
</dbReference>
<keyword evidence="4" id="KW-1185">Reference proteome</keyword>
<dbReference type="InterPro" id="IPR043504">
    <property type="entry name" value="Peptidase_S1_PA_chymotrypsin"/>
</dbReference>
<proteinExistence type="inferred from homology"/>
<dbReference type="EnsemblMetazoa" id="ACUA028142-RA">
    <property type="protein sequence ID" value="ACUA028142-PA"/>
    <property type="gene ID" value="ACUA028142"/>
</dbReference>
<dbReference type="SUPFAM" id="SSF50494">
    <property type="entry name" value="Trypsin-like serine proteases"/>
    <property type="match status" value="3"/>
</dbReference>
<evidence type="ECO:0000313" key="4">
    <source>
        <dbReference type="Proteomes" id="UP000075883"/>
    </source>
</evidence>